<evidence type="ECO:0000313" key="2">
    <source>
        <dbReference type="Proteomes" id="UP000321424"/>
    </source>
</evidence>
<gene>
    <name evidence="1" type="ORF">NN4_27320</name>
</gene>
<keyword evidence="2" id="KW-1185">Reference proteome</keyword>
<organism evidence="1 2">
    <name type="scientific">Nocardia ninae NBRC 108245</name>
    <dbReference type="NCBI Taxonomy" id="1210091"/>
    <lineage>
        <taxon>Bacteria</taxon>
        <taxon>Bacillati</taxon>
        <taxon>Actinomycetota</taxon>
        <taxon>Actinomycetes</taxon>
        <taxon>Mycobacteriales</taxon>
        <taxon>Nocardiaceae</taxon>
        <taxon>Nocardia</taxon>
    </lineage>
</organism>
<reference evidence="1 2" key="1">
    <citation type="submission" date="2019-07" db="EMBL/GenBank/DDBJ databases">
        <title>Whole genome shotgun sequence of Nocardia ninae NBRC 108245.</title>
        <authorList>
            <person name="Hosoyama A."/>
            <person name="Uohara A."/>
            <person name="Ohji S."/>
            <person name="Ichikawa N."/>
        </authorList>
    </citation>
    <scope>NUCLEOTIDE SEQUENCE [LARGE SCALE GENOMIC DNA]</scope>
    <source>
        <strain evidence="1 2">NBRC 108245</strain>
    </source>
</reference>
<dbReference type="RefSeq" id="WP_147130270.1">
    <property type="nucleotide sequence ID" value="NZ_BJXA01000014.1"/>
</dbReference>
<dbReference type="Proteomes" id="UP000321424">
    <property type="component" value="Unassembled WGS sequence"/>
</dbReference>
<dbReference type="EMBL" id="BJXA01000014">
    <property type="protein sequence ID" value="GEM38213.1"/>
    <property type="molecule type" value="Genomic_DNA"/>
</dbReference>
<proteinExistence type="predicted"/>
<sequence length="87" mass="9305">MSDGTSRMIVERVDFLPSRADWIFVTGVLSGEPVGIGDAVTIQHGDQTTSATIKSIELHGRPGKTTIMLDAELRPVVTAGTVINRRG</sequence>
<accession>A0A511MC19</accession>
<evidence type="ECO:0000313" key="1">
    <source>
        <dbReference type="EMBL" id="GEM38213.1"/>
    </source>
</evidence>
<name>A0A511MC19_9NOCA</name>
<dbReference type="OrthoDB" id="4558275at2"/>
<comment type="caution">
    <text evidence="1">The sequence shown here is derived from an EMBL/GenBank/DDBJ whole genome shotgun (WGS) entry which is preliminary data.</text>
</comment>
<dbReference type="AlphaFoldDB" id="A0A511MC19"/>
<protein>
    <submittedName>
        <fullName evidence="1">Uncharacterized protein</fullName>
    </submittedName>
</protein>